<dbReference type="Proteomes" id="UP001499854">
    <property type="component" value="Unassembled WGS sequence"/>
</dbReference>
<evidence type="ECO:0000313" key="2">
    <source>
        <dbReference type="EMBL" id="GAA1954868.1"/>
    </source>
</evidence>
<protein>
    <recommendedName>
        <fullName evidence="4">Shikimate kinase</fullName>
    </recommendedName>
</protein>
<name>A0ABP5C262_9ACTN</name>
<evidence type="ECO:0008006" key="4">
    <source>
        <dbReference type="Google" id="ProtNLM"/>
    </source>
</evidence>
<dbReference type="InterPro" id="IPR027417">
    <property type="entry name" value="P-loop_NTPase"/>
</dbReference>
<evidence type="ECO:0000313" key="3">
    <source>
        <dbReference type="Proteomes" id="UP001499854"/>
    </source>
</evidence>
<reference evidence="3" key="1">
    <citation type="journal article" date="2019" name="Int. J. Syst. Evol. Microbiol.">
        <title>The Global Catalogue of Microorganisms (GCM) 10K type strain sequencing project: providing services to taxonomists for standard genome sequencing and annotation.</title>
        <authorList>
            <consortium name="The Broad Institute Genomics Platform"/>
            <consortium name="The Broad Institute Genome Sequencing Center for Infectious Disease"/>
            <person name="Wu L."/>
            <person name="Ma J."/>
        </authorList>
    </citation>
    <scope>NUCLEOTIDE SEQUENCE [LARGE SCALE GENOMIC DNA]</scope>
    <source>
        <strain evidence="3">JCM 16013</strain>
    </source>
</reference>
<evidence type="ECO:0000256" key="1">
    <source>
        <dbReference type="SAM" id="MobiDB-lite"/>
    </source>
</evidence>
<dbReference type="Gene3D" id="3.40.50.300">
    <property type="entry name" value="P-loop containing nucleotide triphosphate hydrolases"/>
    <property type="match status" value="1"/>
</dbReference>
<proteinExistence type="predicted"/>
<dbReference type="SUPFAM" id="SSF52540">
    <property type="entry name" value="P-loop containing nucleoside triphosphate hydrolases"/>
    <property type="match status" value="1"/>
</dbReference>
<organism evidence="2 3">
    <name type="scientific">Catenulispora subtropica</name>
    <dbReference type="NCBI Taxonomy" id="450798"/>
    <lineage>
        <taxon>Bacteria</taxon>
        <taxon>Bacillati</taxon>
        <taxon>Actinomycetota</taxon>
        <taxon>Actinomycetes</taxon>
        <taxon>Catenulisporales</taxon>
        <taxon>Catenulisporaceae</taxon>
        <taxon>Catenulispora</taxon>
    </lineage>
</organism>
<sequence>MSNALSHPSSGSAAPAASANPPSMSDAPIPPVIWLCGPRGVGKSTIGYSLFTRLNQVTKSAYLDLAQIAFCHPVPPDDPHHHTLKATTLAACWPTFRTAAAHHLVVSGTVTTSDDLDTYRTALSPTPLTLIRLDASADTLTARLALRAQGSGPAIPGDDIRGLPAPALRALTENALREATATQAAGIGDLTLDTTDLTVQEAADALLEMLRAR</sequence>
<keyword evidence="3" id="KW-1185">Reference proteome</keyword>
<comment type="caution">
    <text evidence="2">The sequence shown here is derived from an EMBL/GenBank/DDBJ whole genome shotgun (WGS) entry which is preliminary data.</text>
</comment>
<feature type="region of interest" description="Disordered" evidence="1">
    <location>
        <begin position="1"/>
        <end position="22"/>
    </location>
</feature>
<gene>
    <name evidence="2" type="ORF">GCM10009838_08030</name>
</gene>
<accession>A0ABP5C262</accession>
<dbReference type="EMBL" id="BAAAQM010000003">
    <property type="protein sequence ID" value="GAA1954868.1"/>
    <property type="molecule type" value="Genomic_DNA"/>
</dbReference>